<accession>A0ABY4YM53</accession>
<dbReference type="Proteomes" id="UP001056535">
    <property type="component" value="Chromosome"/>
</dbReference>
<feature type="transmembrane region" description="Helical" evidence="1">
    <location>
        <begin position="39"/>
        <end position="57"/>
    </location>
</feature>
<name>A0ABY4YM53_9MICO</name>
<dbReference type="RefSeq" id="WP_252622560.1">
    <property type="nucleotide sequence ID" value="NZ_CP099490.1"/>
</dbReference>
<keyword evidence="1" id="KW-1133">Transmembrane helix</keyword>
<protein>
    <submittedName>
        <fullName evidence="2">Peptidase M56 family protein</fullName>
    </submittedName>
</protein>
<dbReference type="EMBL" id="CP099490">
    <property type="protein sequence ID" value="USQ77433.1"/>
    <property type="molecule type" value="Genomic_DNA"/>
</dbReference>
<gene>
    <name evidence="2" type="ORF">NF557_05835</name>
</gene>
<evidence type="ECO:0000256" key="1">
    <source>
        <dbReference type="SAM" id="Phobius"/>
    </source>
</evidence>
<reference evidence="2" key="1">
    <citation type="submission" date="2022-06" db="EMBL/GenBank/DDBJ databases">
        <title>Ornithinimicrobium JY.X270.</title>
        <authorList>
            <person name="Huang Y."/>
        </authorList>
    </citation>
    <scope>NUCLEOTIDE SEQUENCE</scope>
    <source>
        <strain evidence="2">JY.X270</strain>
    </source>
</reference>
<keyword evidence="1" id="KW-0812">Transmembrane</keyword>
<keyword evidence="3" id="KW-1185">Reference proteome</keyword>
<proteinExistence type="predicted"/>
<sequence length="288" mass="30266">MDTDRVTDQLHDLPPDLRDPVDRFEQIRERVRRRRRRQAVVGGAAGAVVLALAVPLATQLLPDEPAIAPGSATALEEDLLGGTRVTPLSEPRTVTGTGTATVELGEPPAESTGVDIVLDCLGPGTFEYPDGAGMICSEEDGEELGRQSQAGYVVALADGQKSVEIRATDGARWRVTTTYVSTEVTEWGVNAKGETFGVHNENGEPDLVTVIATNGQIGYAYVAEMNAAGGPAPSSPEEALVQQQERLGKTFSVPVYESDGETVIGELVIGGSDDPAVLADTATVTRGP</sequence>
<evidence type="ECO:0000313" key="2">
    <source>
        <dbReference type="EMBL" id="USQ77433.1"/>
    </source>
</evidence>
<evidence type="ECO:0000313" key="3">
    <source>
        <dbReference type="Proteomes" id="UP001056535"/>
    </source>
</evidence>
<keyword evidence="1" id="KW-0472">Membrane</keyword>
<organism evidence="2 3">
    <name type="scientific">Ornithinimicrobium cryptoxanthini</name>
    <dbReference type="NCBI Taxonomy" id="2934161"/>
    <lineage>
        <taxon>Bacteria</taxon>
        <taxon>Bacillati</taxon>
        <taxon>Actinomycetota</taxon>
        <taxon>Actinomycetes</taxon>
        <taxon>Micrococcales</taxon>
        <taxon>Ornithinimicrobiaceae</taxon>
        <taxon>Ornithinimicrobium</taxon>
    </lineage>
</organism>